<keyword evidence="2" id="KW-1185">Reference proteome</keyword>
<sequence length="34" mass="3770">MSFMAKLSFNHSGVMLVIVFSPEGDIYLVISCFS</sequence>
<reference evidence="1 2" key="1">
    <citation type="submission" date="2019-05" db="EMBL/GenBank/DDBJ databases">
        <title>Another draft genome of Portunus trituberculatus and its Hox gene families provides insights of decapod evolution.</title>
        <authorList>
            <person name="Jeong J.-H."/>
            <person name="Song I."/>
            <person name="Kim S."/>
            <person name="Choi T."/>
            <person name="Kim D."/>
            <person name="Ryu S."/>
            <person name="Kim W."/>
        </authorList>
    </citation>
    <scope>NUCLEOTIDE SEQUENCE [LARGE SCALE GENOMIC DNA]</scope>
    <source>
        <tissue evidence="1">Muscle</tissue>
    </source>
</reference>
<proteinExistence type="predicted"/>
<protein>
    <submittedName>
        <fullName evidence="1">Uncharacterized protein</fullName>
    </submittedName>
</protein>
<evidence type="ECO:0000313" key="1">
    <source>
        <dbReference type="EMBL" id="MPC61082.1"/>
    </source>
</evidence>
<dbReference type="AlphaFoldDB" id="A0A5B7GQE9"/>
<dbReference type="Proteomes" id="UP000324222">
    <property type="component" value="Unassembled WGS sequence"/>
</dbReference>
<organism evidence="1 2">
    <name type="scientific">Portunus trituberculatus</name>
    <name type="common">Swimming crab</name>
    <name type="synonym">Neptunus trituberculatus</name>
    <dbReference type="NCBI Taxonomy" id="210409"/>
    <lineage>
        <taxon>Eukaryota</taxon>
        <taxon>Metazoa</taxon>
        <taxon>Ecdysozoa</taxon>
        <taxon>Arthropoda</taxon>
        <taxon>Crustacea</taxon>
        <taxon>Multicrustacea</taxon>
        <taxon>Malacostraca</taxon>
        <taxon>Eumalacostraca</taxon>
        <taxon>Eucarida</taxon>
        <taxon>Decapoda</taxon>
        <taxon>Pleocyemata</taxon>
        <taxon>Brachyura</taxon>
        <taxon>Eubrachyura</taxon>
        <taxon>Portunoidea</taxon>
        <taxon>Portunidae</taxon>
        <taxon>Portuninae</taxon>
        <taxon>Portunus</taxon>
    </lineage>
</organism>
<accession>A0A5B7GQE9</accession>
<name>A0A5B7GQE9_PORTR</name>
<dbReference type="EMBL" id="VSRR010018197">
    <property type="protein sequence ID" value="MPC61082.1"/>
    <property type="molecule type" value="Genomic_DNA"/>
</dbReference>
<comment type="caution">
    <text evidence="1">The sequence shown here is derived from an EMBL/GenBank/DDBJ whole genome shotgun (WGS) entry which is preliminary data.</text>
</comment>
<gene>
    <name evidence="1" type="ORF">E2C01_055145</name>
</gene>
<evidence type="ECO:0000313" key="2">
    <source>
        <dbReference type="Proteomes" id="UP000324222"/>
    </source>
</evidence>